<keyword evidence="2" id="KW-0328">Glycosyltransferase</keyword>
<evidence type="ECO:0000313" key="3">
    <source>
        <dbReference type="Proteomes" id="UP000003711"/>
    </source>
</evidence>
<dbReference type="GO" id="GO:0016757">
    <property type="term" value="F:glycosyltransferase activity"/>
    <property type="evidence" value="ECO:0007669"/>
    <property type="project" value="UniProtKB-KW"/>
</dbReference>
<evidence type="ECO:0000256" key="1">
    <source>
        <dbReference type="ARBA" id="ARBA00022679"/>
    </source>
</evidence>
<dbReference type="HOGENOM" id="CLU_028014_3_2_10"/>
<accession>E2N8S0</accession>
<dbReference type="Proteomes" id="UP000003711">
    <property type="component" value="Unassembled WGS sequence"/>
</dbReference>
<keyword evidence="1 2" id="KW-0808">Transferase</keyword>
<dbReference type="Pfam" id="PF13692">
    <property type="entry name" value="Glyco_trans_1_4"/>
    <property type="match status" value="1"/>
</dbReference>
<name>E2N8S0_9BACE</name>
<evidence type="ECO:0000313" key="2">
    <source>
        <dbReference type="EMBL" id="EEF91629.1"/>
    </source>
</evidence>
<protein>
    <submittedName>
        <fullName evidence="2">Glycosyltransferase, group 1 family protein</fullName>
        <ecNumber evidence="2">2.4.-.-</ecNumber>
    </submittedName>
</protein>
<dbReference type="EC" id="2.4.-.-" evidence="2"/>
<dbReference type="PANTHER" id="PTHR46401:SF2">
    <property type="entry name" value="GLYCOSYLTRANSFERASE WBBK-RELATED"/>
    <property type="match status" value="1"/>
</dbReference>
<dbReference type="RefSeq" id="WP_007210054.1">
    <property type="nucleotide sequence ID" value="NZ_EQ973489.1"/>
</dbReference>
<dbReference type="GO" id="GO:0009103">
    <property type="term" value="P:lipopolysaccharide biosynthetic process"/>
    <property type="evidence" value="ECO:0007669"/>
    <property type="project" value="TreeGrafter"/>
</dbReference>
<reference evidence="2 3" key="2">
    <citation type="submission" date="2009-01" db="EMBL/GenBank/DDBJ databases">
        <title>Draft genome sequence of Bacteroides cellulosilyticus (DSM 14838).</title>
        <authorList>
            <person name="Sudarsanam P."/>
            <person name="Ley R."/>
            <person name="Guruge J."/>
            <person name="Turnbaugh P.J."/>
            <person name="Mahowald M."/>
            <person name="Liep D."/>
            <person name="Gordon J."/>
        </authorList>
    </citation>
    <scope>NUCLEOTIDE SEQUENCE [LARGE SCALE GENOMIC DNA]</scope>
    <source>
        <strain evidence="2 3">DSM 14838</strain>
    </source>
</reference>
<reference evidence="2 3" key="1">
    <citation type="submission" date="2008-12" db="EMBL/GenBank/DDBJ databases">
        <authorList>
            <person name="Fulton L."/>
            <person name="Clifton S."/>
            <person name="Fulton B."/>
            <person name="Xu J."/>
            <person name="Minx P."/>
            <person name="Pepin K.H."/>
            <person name="Johnson M."/>
            <person name="Bhonagiri V."/>
            <person name="Nash W.E."/>
            <person name="Mardis E.R."/>
            <person name="Wilson R.K."/>
        </authorList>
    </citation>
    <scope>NUCLEOTIDE SEQUENCE [LARGE SCALE GENOMIC DNA]</scope>
    <source>
        <strain evidence="2 3">DSM 14838</strain>
    </source>
</reference>
<dbReference type="AlphaFoldDB" id="E2N8S0"/>
<dbReference type="PANTHER" id="PTHR46401">
    <property type="entry name" value="GLYCOSYLTRANSFERASE WBBK-RELATED"/>
    <property type="match status" value="1"/>
</dbReference>
<sequence length="368" mass="42121">MKKILFLTAFVPNEAAAAEKNTKIMLDDLGRFYLVDLVYFKYDIDESYIPTHKNVRVLRVCKNSVLVKFLNVLLFPFIHPMFSVRFNWSIFKWVKKRIKEDNYSAIICDHSQMFLYAKFLEKSIPKILLSHDIIAQRVGRTSNSFVKFLCAKSESYCLNVKNAHIFSFSQKDCNLISDLYHKDANLCLDYIDEKVVSAIPTCITNEFIFIGKWSRADNLDGVLWFFKTVVPHITETVEISIIGKEFPKERIENKNHKVKVNILGFVDNPYPRIANCKAVLSPLFTGAGIKVKVVEALACGVPVIGTDIAFEGISSDYKSFMIASNTPDVFLKTMKEVNISLADRVEMKKKFLNGYQSETIPNFLNNNL</sequence>
<dbReference type="Gene3D" id="3.40.50.2000">
    <property type="entry name" value="Glycogen Phosphorylase B"/>
    <property type="match status" value="1"/>
</dbReference>
<gene>
    <name evidence="2" type="ORF">BACCELL_00665</name>
</gene>
<comment type="caution">
    <text evidence="2">The sequence shown here is derived from an EMBL/GenBank/DDBJ whole genome shotgun (WGS) entry which is preliminary data.</text>
</comment>
<proteinExistence type="predicted"/>
<organism evidence="2 3">
    <name type="scientific">Bacteroides cellulosilyticus DSM 14838</name>
    <dbReference type="NCBI Taxonomy" id="537012"/>
    <lineage>
        <taxon>Bacteria</taxon>
        <taxon>Pseudomonadati</taxon>
        <taxon>Bacteroidota</taxon>
        <taxon>Bacteroidia</taxon>
        <taxon>Bacteroidales</taxon>
        <taxon>Bacteroidaceae</taxon>
        <taxon>Bacteroides</taxon>
    </lineage>
</organism>
<dbReference type="SUPFAM" id="SSF53756">
    <property type="entry name" value="UDP-Glycosyltransferase/glycogen phosphorylase"/>
    <property type="match status" value="1"/>
</dbReference>
<dbReference type="EMBL" id="ACCH01000065">
    <property type="protein sequence ID" value="EEF91629.1"/>
    <property type="molecule type" value="Genomic_DNA"/>
</dbReference>